<dbReference type="InterPro" id="IPR044560">
    <property type="entry name" value="MOase"/>
</dbReference>
<dbReference type="GO" id="GO:0071949">
    <property type="term" value="F:FAD binding"/>
    <property type="evidence" value="ECO:0007669"/>
    <property type="project" value="InterPro"/>
</dbReference>
<evidence type="ECO:0000313" key="5">
    <source>
        <dbReference type="EMBL" id="KAJ6817279.1"/>
    </source>
</evidence>
<organism evidence="5 6">
    <name type="scientific">Iris pallida</name>
    <name type="common">Sweet iris</name>
    <dbReference type="NCBI Taxonomy" id="29817"/>
    <lineage>
        <taxon>Eukaryota</taxon>
        <taxon>Viridiplantae</taxon>
        <taxon>Streptophyta</taxon>
        <taxon>Embryophyta</taxon>
        <taxon>Tracheophyta</taxon>
        <taxon>Spermatophyta</taxon>
        <taxon>Magnoliopsida</taxon>
        <taxon>Liliopsida</taxon>
        <taxon>Asparagales</taxon>
        <taxon>Iridaceae</taxon>
        <taxon>Iridoideae</taxon>
        <taxon>Irideae</taxon>
        <taxon>Iris</taxon>
    </lineage>
</organism>
<reference evidence="5" key="2">
    <citation type="submission" date="2023-04" db="EMBL/GenBank/DDBJ databases">
        <authorList>
            <person name="Bruccoleri R.E."/>
            <person name="Oakeley E.J."/>
            <person name="Faust A.-M."/>
            <person name="Dessus-Babus S."/>
            <person name="Altorfer M."/>
            <person name="Burckhardt D."/>
            <person name="Oertli M."/>
            <person name="Naumann U."/>
            <person name="Petersen F."/>
            <person name="Wong J."/>
        </authorList>
    </citation>
    <scope>NUCLEOTIDE SEQUENCE</scope>
    <source>
        <strain evidence="5">GSM-AAB239-AS_SAM_17_03QT</strain>
        <tissue evidence="5">Leaf</tissue>
    </source>
</reference>
<dbReference type="EMBL" id="JANAVB010027997">
    <property type="protein sequence ID" value="KAJ6817279.1"/>
    <property type="molecule type" value="Genomic_DNA"/>
</dbReference>
<keyword evidence="6" id="KW-1185">Reference proteome</keyword>
<sequence>MGEEEVALQRVVIVGGGIAGLATAVALQRFGVRSLVLERSHELRSTGAALSLFPNAWRALDALGVAHKLTPIYREFRTGSLTKLENGAKMASNFSKNRGGGGLGVRTVHRKVLLEALAEELMPATIRFSSKLASIKISEEKDPKDSSTITLHLEDGAVIRTKVLIGCDGVHSVVAQWLGLAAPIDSGRAAIRGLSVYKEGHGLENGPQQFLSSGRRAGMVPLNDYEVYWLTVSLYLLQRERWLETSSRTLPSSRRK</sequence>
<dbReference type="InterPro" id="IPR036188">
    <property type="entry name" value="FAD/NAD-bd_sf"/>
</dbReference>
<dbReference type="GO" id="GO:0004497">
    <property type="term" value="F:monooxygenase activity"/>
    <property type="evidence" value="ECO:0007669"/>
    <property type="project" value="UniProtKB-KW"/>
</dbReference>
<dbReference type="Gene3D" id="3.50.50.60">
    <property type="entry name" value="FAD/NAD(P)-binding domain"/>
    <property type="match status" value="1"/>
</dbReference>
<proteinExistence type="inferred from homology"/>
<evidence type="ECO:0000313" key="6">
    <source>
        <dbReference type="Proteomes" id="UP001140949"/>
    </source>
</evidence>
<dbReference type="SUPFAM" id="SSF51905">
    <property type="entry name" value="FAD/NAD(P)-binding domain"/>
    <property type="match status" value="1"/>
</dbReference>
<evidence type="ECO:0000256" key="1">
    <source>
        <dbReference type="ARBA" id="ARBA00023002"/>
    </source>
</evidence>
<protein>
    <recommendedName>
        <fullName evidence="4">FAD-binding domain-containing protein</fullName>
    </recommendedName>
</protein>
<feature type="domain" description="FAD-binding" evidence="4">
    <location>
        <begin position="10"/>
        <end position="198"/>
    </location>
</feature>
<reference evidence="5" key="1">
    <citation type="journal article" date="2023" name="GigaByte">
        <title>Genome assembly of the bearded iris, Iris pallida Lam.</title>
        <authorList>
            <person name="Bruccoleri R.E."/>
            <person name="Oakeley E.J."/>
            <person name="Faust A.M.E."/>
            <person name="Altorfer M."/>
            <person name="Dessus-Babus S."/>
            <person name="Burckhardt D."/>
            <person name="Oertli M."/>
            <person name="Naumann U."/>
            <person name="Petersen F."/>
            <person name="Wong J."/>
        </authorList>
    </citation>
    <scope>NUCLEOTIDE SEQUENCE</scope>
    <source>
        <strain evidence="5">GSM-AAB239-AS_SAM_17_03QT</strain>
    </source>
</reference>
<gene>
    <name evidence="5" type="ORF">M6B38_412045</name>
</gene>
<comment type="caution">
    <text evidence="5">The sequence shown here is derived from an EMBL/GenBank/DDBJ whole genome shotgun (WGS) entry which is preliminary data.</text>
</comment>
<dbReference type="InterPro" id="IPR002938">
    <property type="entry name" value="FAD-bd"/>
</dbReference>
<keyword evidence="1" id="KW-0560">Oxidoreductase</keyword>
<dbReference type="Proteomes" id="UP001140949">
    <property type="component" value="Unassembled WGS sequence"/>
</dbReference>
<dbReference type="AlphaFoldDB" id="A0AAX6FLS2"/>
<name>A0AAX6FLS2_IRIPA</name>
<dbReference type="PRINTS" id="PR00420">
    <property type="entry name" value="RNGMNOXGNASE"/>
</dbReference>
<dbReference type="Pfam" id="PF01494">
    <property type="entry name" value="FAD_binding_3"/>
    <property type="match status" value="1"/>
</dbReference>
<comment type="similarity">
    <text evidence="3">Belongs to the 3-hydroxybenzoate 6-hydroxylase family.</text>
</comment>
<evidence type="ECO:0000259" key="4">
    <source>
        <dbReference type="Pfam" id="PF01494"/>
    </source>
</evidence>
<dbReference type="PANTHER" id="PTHR45934">
    <property type="entry name" value="FAD/NAD(P)-BINDING OXIDOREDUCTASE FAMILY PROTEIN"/>
    <property type="match status" value="1"/>
</dbReference>
<evidence type="ECO:0000256" key="3">
    <source>
        <dbReference type="ARBA" id="ARBA00024018"/>
    </source>
</evidence>
<dbReference type="PANTHER" id="PTHR45934:SF1">
    <property type="entry name" value="OS04G0423100 PROTEIN"/>
    <property type="match status" value="1"/>
</dbReference>
<keyword evidence="2" id="KW-0503">Monooxygenase</keyword>
<evidence type="ECO:0000256" key="2">
    <source>
        <dbReference type="ARBA" id="ARBA00023033"/>
    </source>
</evidence>
<accession>A0AAX6FLS2</accession>